<keyword evidence="2" id="KW-1185">Reference proteome</keyword>
<name>A0ACC2B1A6_DIPCM</name>
<comment type="caution">
    <text evidence="1">The sequence shown here is derived from an EMBL/GenBank/DDBJ whole genome shotgun (WGS) entry which is preliminary data.</text>
</comment>
<protein>
    <submittedName>
        <fullName evidence="1">Uncharacterized protein</fullName>
    </submittedName>
</protein>
<evidence type="ECO:0000313" key="2">
    <source>
        <dbReference type="Proteomes" id="UP001162992"/>
    </source>
</evidence>
<organism evidence="1 2">
    <name type="scientific">Diphasiastrum complanatum</name>
    <name type="common">Issler's clubmoss</name>
    <name type="synonym">Lycopodium complanatum</name>
    <dbReference type="NCBI Taxonomy" id="34168"/>
    <lineage>
        <taxon>Eukaryota</taxon>
        <taxon>Viridiplantae</taxon>
        <taxon>Streptophyta</taxon>
        <taxon>Embryophyta</taxon>
        <taxon>Tracheophyta</taxon>
        <taxon>Lycopodiopsida</taxon>
        <taxon>Lycopodiales</taxon>
        <taxon>Lycopodiaceae</taxon>
        <taxon>Lycopodioideae</taxon>
        <taxon>Diphasiastrum</taxon>
    </lineage>
</organism>
<accession>A0ACC2B1A6</accession>
<dbReference type="EMBL" id="CM055109">
    <property type="protein sequence ID" value="KAJ7523588.1"/>
    <property type="molecule type" value="Genomic_DNA"/>
</dbReference>
<reference evidence="2" key="1">
    <citation type="journal article" date="2024" name="Proc. Natl. Acad. Sci. U.S.A.">
        <title>Extraordinary preservation of gene collinearity over three hundred million years revealed in homosporous lycophytes.</title>
        <authorList>
            <person name="Li C."/>
            <person name="Wickell D."/>
            <person name="Kuo L.Y."/>
            <person name="Chen X."/>
            <person name="Nie B."/>
            <person name="Liao X."/>
            <person name="Peng D."/>
            <person name="Ji J."/>
            <person name="Jenkins J."/>
            <person name="Williams M."/>
            <person name="Shu S."/>
            <person name="Plott C."/>
            <person name="Barry K."/>
            <person name="Rajasekar S."/>
            <person name="Grimwood J."/>
            <person name="Han X."/>
            <person name="Sun S."/>
            <person name="Hou Z."/>
            <person name="He W."/>
            <person name="Dai G."/>
            <person name="Sun C."/>
            <person name="Schmutz J."/>
            <person name="Leebens-Mack J.H."/>
            <person name="Li F.W."/>
            <person name="Wang L."/>
        </authorList>
    </citation>
    <scope>NUCLEOTIDE SEQUENCE [LARGE SCALE GENOMIC DNA]</scope>
    <source>
        <strain evidence="2">cv. PW_Plant_1</strain>
    </source>
</reference>
<sequence>MVSFSNCKGRRRFGSFLPWLCWTLSLITVVSVNAAVMSVDLGSEWMKVAVVDLKPGQSPISIALNEMSKRKSPVLVAFQGGNRLVGEEAAGIMARYPEKVYALVRDMVGKPFASVKKFAEANYLPYDLHEDSKGSAVFRTDDNQNITAETLLAMILDYGRSLAEAHSKGFVKDAVFSVPPYMGQAERQSIVNAAQIAGITVLSLMNEHSGAALQYGIDKDFSNESRDVLFYDMGANSVYAAVIHFSAYAAKERGKNVTYNHFQVKGVRSDPSLGGQTLEMRLVEHFADEFNKQIGGGVDVKQFPKAMAKLKKQAKRTKEILSANTEAPFFVDALYDDRDFKSKITREKFEEICADLFQRAALPLKSVLTDVGITADGLYAVELVGGATRVPKLQQVLSEVLGKKILERHLDADEAVALGGALHAANLSDGIKLNRKLGMADGASYGISMKVELLKDSEDFANVDKQVLVQRLKKLPSKFSRSLTDDKDFKLTVFYDPEDELPPGILSPEIAVYIVPGVTDVHTKYASYNLSAPIKTNLHFSLSRSCLLSLDRVEAVIEIMEWVEVPVKESSENATSSPSITIENNTTSQGEVLKTPGESGEEGIPLTADGLNNTSTSNDTEVESLDAPKPLVKKKLRKRILRVPLRFEDAKPGVGKPLSEEELVTLRSFMEKLRLVDAKKRETAEAKNSLESYIYATKDKLDSLEDIEKVSTEELRETLRHEFSEAEDWLYTDGEEASAEAFKERLEALQAIGDPIFSRLKELKERPLAITNARNYLDDVKTTISEWESQKPWIGEVAKEDLAKEADAIKQWLEQKEIEQAERVGHLEPVITSDEIYFKILKLRDLVLKISRTPKPKPKPVEKPVSNSSNETSYPDPPKDESEPVEDTSTPKDDTSQEDIAEEEPSYTAESDKVEDNHDEL</sequence>
<dbReference type="Proteomes" id="UP001162992">
    <property type="component" value="Chromosome 18"/>
</dbReference>
<proteinExistence type="predicted"/>
<evidence type="ECO:0000313" key="1">
    <source>
        <dbReference type="EMBL" id="KAJ7523588.1"/>
    </source>
</evidence>
<gene>
    <name evidence="1" type="ORF">O6H91_18G055500</name>
</gene>